<accession>R6D628</accession>
<sequence length="315" mass="36126">MEKSLLRIANTLVLYSYHVTGNGLLNGRMGIILYLFRYSSYAGNEYYSDFAGDLLDKVLRTSANMPSDFENGLTGVGWAVNRLLKEGLVDGNPNEVLQSVDRKVFNWIACNPGISLFGQAVYLLERWQDNLNVPYFEEQAIHILHICEGGIRKFGGKISLYHINSVLHFLIGINRMRKCMEKANVVCKLLPDILRRILKQKWYTPADCLIFEQLKQEAEKYHPELWYEIQSICFPQTNGPIKNMEQYIRIAWLQELYFGKVIIPLPTTEEIGTFIDRKQQKITLDGFLLQNGLAGLGCMLLPTNQQTTLNHITNL</sequence>
<protein>
    <recommendedName>
        <fullName evidence="3">Lanthionine synthetase C-like protein</fullName>
    </recommendedName>
</protein>
<gene>
    <name evidence="1" type="ORF">BN509_00884</name>
</gene>
<organism evidence="1 2">
    <name type="scientific">Phocaeicola coprocola CAG:162</name>
    <dbReference type="NCBI Taxonomy" id="1263040"/>
    <lineage>
        <taxon>Bacteria</taxon>
        <taxon>Pseudomonadati</taxon>
        <taxon>Bacteroidota</taxon>
        <taxon>Bacteroidia</taxon>
        <taxon>Bacteroidales</taxon>
        <taxon>Bacteroidaceae</taxon>
        <taxon>Phocaeicola</taxon>
    </lineage>
</organism>
<evidence type="ECO:0000313" key="2">
    <source>
        <dbReference type="Proteomes" id="UP000018362"/>
    </source>
</evidence>
<dbReference type="AlphaFoldDB" id="R6D628"/>
<dbReference type="EMBL" id="CBCJ010000237">
    <property type="protein sequence ID" value="CDA73307.1"/>
    <property type="molecule type" value="Genomic_DNA"/>
</dbReference>
<dbReference type="Proteomes" id="UP000018362">
    <property type="component" value="Unassembled WGS sequence"/>
</dbReference>
<proteinExistence type="predicted"/>
<evidence type="ECO:0000313" key="1">
    <source>
        <dbReference type="EMBL" id="CDA73307.1"/>
    </source>
</evidence>
<name>R6D628_9BACT</name>
<dbReference type="SUPFAM" id="SSF158745">
    <property type="entry name" value="LanC-like"/>
    <property type="match status" value="1"/>
</dbReference>
<evidence type="ECO:0008006" key="3">
    <source>
        <dbReference type="Google" id="ProtNLM"/>
    </source>
</evidence>
<comment type="caution">
    <text evidence="1">The sequence shown here is derived from an EMBL/GenBank/DDBJ whole genome shotgun (WGS) entry which is preliminary data.</text>
</comment>
<dbReference type="Gene3D" id="1.50.10.20">
    <property type="match status" value="1"/>
</dbReference>
<reference evidence="1" key="1">
    <citation type="submission" date="2012-11" db="EMBL/GenBank/DDBJ databases">
        <title>Dependencies among metagenomic species, viruses, plasmids and units of genetic variation.</title>
        <authorList>
            <person name="Nielsen H.B."/>
            <person name="Almeida M."/>
            <person name="Juncker A.S."/>
            <person name="Rasmussen S."/>
            <person name="Li J."/>
            <person name="Sunagawa S."/>
            <person name="Plichta D."/>
            <person name="Gautier L."/>
            <person name="Le Chatelier E."/>
            <person name="Peletier E."/>
            <person name="Bonde I."/>
            <person name="Nielsen T."/>
            <person name="Manichanh C."/>
            <person name="Arumugam M."/>
            <person name="Batto J."/>
            <person name="Santos M.B.Q.D."/>
            <person name="Blom N."/>
            <person name="Borruel N."/>
            <person name="Burgdorf K.S."/>
            <person name="Boumezbeur F."/>
            <person name="Casellas F."/>
            <person name="Dore J."/>
            <person name="Guarner F."/>
            <person name="Hansen T."/>
            <person name="Hildebrand F."/>
            <person name="Kaas R.S."/>
            <person name="Kennedy S."/>
            <person name="Kristiansen K."/>
            <person name="Kultima J.R."/>
            <person name="Leonard P."/>
            <person name="Levenez F."/>
            <person name="Lund O."/>
            <person name="Moumen B."/>
            <person name="Le Paslier D."/>
            <person name="Pons N."/>
            <person name="Pedersen O."/>
            <person name="Prifti E."/>
            <person name="Qin J."/>
            <person name="Raes J."/>
            <person name="Tap J."/>
            <person name="Tims S."/>
            <person name="Ussery D.W."/>
            <person name="Yamada T."/>
            <person name="MetaHit consortium"/>
            <person name="Renault P."/>
            <person name="Sicheritz-Ponten T."/>
            <person name="Bork P."/>
            <person name="Wang J."/>
            <person name="Brunak S."/>
            <person name="Ehrlich S.D."/>
        </authorList>
    </citation>
    <scope>NUCLEOTIDE SEQUENCE [LARGE SCALE GENOMIC DNA]</scope>
</reference>
<dbReference type="RefSeq" id="WP_022125357.1">
    <property type="nucleotide sequence ID" value="NZ_FR880917.1"/>
</dbReference>